<gene>
    <name evidence="3" type="ORF">V3330_03915</name>
</gene>
<dbReference type="GO" id="GO:0016853">
    <property type="term" value="F:isomerase activity"/>
    <property type="evidence" value="ECO:0007669"/>
    <property type="project" value="InterPro"/>
</dbReference>
<dbReference type="RefSeq" id="WP_354694087.1">
    <property type="nucleotide sequence ID" value="NZ_JAZHOG010000002.1"/>
</dbReference>
<sequence>MPVAGQRVTVSVADGIARVRLNRPDKRNALDLAMFEGIAAAQQRLKRDRSVQAVIVDAAGEDFSSGLDVKAVLGDRRAARKLLWKWWPWQANLAQRVSVGWRHLKVPVIAGIRGRCWGGGLQIALGADFRFAHPESSLSVMEARWGIIPDMGGTLALRELLPADQAMRLAMTAETFDGATALELGLVTGVDSDPEAAALNLAQRLLERSPDTNAAIKRLYRKSWNLRAGSVLARESAYQFRILARPNQRIAVKRQRGENIPWRRD</sequence>
<protein>
    <submittedName>
        <fullName evidence="3">Crotonase/enoyl-CoA hydratase family protein</fullName>
    </submittedName>
</protein>
<comment type="caution">
    <text evidence="3">The sequence shown here is derived from an EMBL/GenBank/DDBJ whole genome shotgun (WGS) entry which is preliminary data.</text>
</comment>
<organism evidence="3 4">
    <name type="scientific">Elongatibacter sediminis</name>
    <dbReference type="NCBI Taxonomy" id="3119006"/>
    <lineage>
        <taxon>Bacteria</taxon>
        <taxon>Pseudomonadati</taxon>
        <taxon>Pseudomonadota</taxon>
        <taxon>Gammaproteobacteria</taxon>
        <taxon>Chromatiales</taxon>
        <taxon>Wenzhouxiangellaceae</taxon>
        <taxon>Elongatibacter</taxon>
    </lineage>
</organism>
<evidence type="ECO:0000313" key="4">
    <source>
        <dbReference type="Proteomes" id="UP001359886"/>
    </source>
</evidence>
<accession>A0AAW9RG82</accession>
<dbReference type="PROSITE" id="PS00166">
    <property type="entry name" value="ENOYL_COA_HYDRATASE"/>
    <property type="match status" value="1"/>
</dbReference>
<dbReference type="PANTHER" id="PTHR43149:SF1">
    <property type="entry name" value="DELTA(3,5)-DELTA(2,4)-DIENOYL-COA ISOMERASE, MITOCHONDRIAL"/>
    <property type="match status" value="1"/>
</dbReference>
<dbReference type="Proteomes" id="UP001359886">
    <property type="component" value="Unassembled WGS sequence"/>
</dbReference>
<dbReference type="Pfam" id="PF00378">
    <property type="entry name" value="ECH_1"/>
    <property type="match status" value="1"/>
</dbReference>
<name>A0AAW9RG82_9GAMM</name>
<dbReference type="InterPro" id="IPR045002">
    <property type="entry name" value="Ech1-like"/>
</dbReference>
<dbReference type="Gene3D" id="3.90.226.10">
    <property type="entry name" value="2-enoyl-CoA Hydratase, Chain A, domain 1"/>
    <property type="match status" value="1"/>
</dbReference>
<dbReference type="InterPro" id="IPR001753">
    <property type="entry name" value="Enoyl-CoA_hydra/iso"/>
</dbReference>
<dbReference type="SUPFAM" id="SSF52096">
    <property type="entry name" value="ClpP/crotonase"/>
    <property type="match status" value="1"/>
</dbReference>
<dbReference type="InterPro" id="IPR018376">
    <property type="entry name" value="Enoyl-CoA_hyd/isom_CS"/>
</dbReference>
<dbReference type="AlphaFoldDB" id="A0AAW9RG82"/>
<evidence type="ECO:0000256" key="2">
    <source>
        <dbReference type="RuleBase" id="RU003707"/>
    </source>
</evidence>
<dbReference type="PANTHER" id="PTHR43149">
    <property type="entry name" value="ENOYL-COA HYDRATASE"/>
    <property type="match status" value="1"/>
</dbReference>
<dbReference type="CDD" id="cd06558">
    <property type="entry name" value="crotonase-like"/>
    <property type="match status" value="1"/>
</dbReference>
<dbReference type="InterPro" id="IPR029045">
    <property type="entry name" value="ClpP/crotonase-like_dom_sf"/>
</dbReference>
<proteinExistence type="inferred from homology"/>
<keyword evidence="4" id="KW-1185">Reference proteome</keyword>
<comment type="similarity">
    <text evidence="1 2">Belongs to the enoyl-CoA hydratase/isomerase family.</text>
</comment>
<evidence type="ECO:0000256" key="1">
    <source>
        <dbReference type="ARBA" id="ARBA00005254"/>
    </source>
</evidence>
<evidence type="ECO:0000313" key="3">
    <source>
        <dbReference type="EMBL" id="MEJ8566766.1"/>
    </source>
</evidence>
<dbReference type="NCBIfam" id="NF005699">
    <property type="entry name" value="PRK07509.1"/>
    <property type="match status" value="1"/>
</dbReference>
<reference evidence="3 4" key="1">
    <citation type="submission" date="2024-02" db="EMBL/GenBank/DDBJ databases">
        <title>A novel Wenzhouxiangellaceae bacterium, isolated from coastal sediments.</title>
        <authorList>
            <person name="Du Z.-J."/>
            <person name="Ye Y.-Q."/>
            <person name="Zhang X.-Y."/>
        </authorList>
    </citation>
    <scope>NUCLEOTIDE SEQUENCE [LARGE SCALE GENOMIC DNA]</scope>
    <source>
        <strain evidence="3 4">CH-27</strain>
    </source>
</reference>
<dbReference type="EMBL" id="JAZHOG010000002">
    <property type="protein sequence ID" value="MEJ8566766.1"/>
    <property type="molecule type" value="Genomic_DNA"/>
</dbReference>